<dbReference type="PANTHER" id="PTHR33121:SF70">
    <property type="entry name" value="SIGNALING PROTEIN YKOW"/>
    <property type="match status" value="1"/>
</dbReference>
<dbReference type="Pfam" id="PF00990">
    <property type="entry name" value="GGDEF"/>
    <property type="match status" value="1"/>
</dbReference>
<evidence type="ECO:0000259" key="2">
    <source>
        <dbReference type="PROSITE" id="PS50883"/>
    </source>
</evidence>
<dbReference type="CDD" id="cd01949">
    <property type="entry name" value="GGDEF"/>
    <property type="match status" value="1"/>
</dbReference>
<feature type="domain" description="EAL" evidence="2">
    <location>
        <begin position="382"/>
        <end position="634"/>
    </location>
</feature>
<keyword evidence="1" id="KW-0812">Transmembrane</keyword>
<protein>
    <submittedName>
        <fullName evidence="4">Diguanylate cyclase (GGDEF) domain-containing protein</fullName>
    </submittedName>
</protein>
<organism evidence="4 5">
    <name type="scientific">Aureimonas altamirensis DSM 21988</name>
    <dbReference type="NCBI Taxonomy" id="1121026"/>
    <lineage>
        <taxon>Bacteria</taxon>
        <taxon>Pseudomonadati</taxon>
        <taxon>Pseudomonadota</taxon>
        <taxon>Alphaproteobacteria</taxon>
        <taxon>Hyphomicrobiales</taxon>
        <taxon>Aurantimonadaceae</taxon>
        <taxon>Aureimonas</taxon>
    </lineage>
</organism>
<evidence type="ECO:0000313" key="4">
    <source>
        <dbReference type="EMBL" id="SHI55149.1"/>
    </source>
</evidence>
<comment type="caution">
    <text evidence="4">The sequence shown here is derived from an EMBL/GenBank/DDBJ whole genome shotgun (WGS) entry which is preliminary data.</text>
</comment>
<keyword evidence="5" id="KW-1185">Reference proteome</keyword>
<feature type="transmembrane region" description="Helical" evidence="1">
    <location>
        <begin position="108"/>
        <end position="126"/>
    </location>
</feature>
<accession>A0ABY1I656</accession>
<feature type="transmembrane region" description="Helical" evidence="1">
    <location>
        <begin position="16"/>
        <end position="33"/>
    </location>
</feature>
<name>A0ABY1I656_9HYPH</name>
<dbReference type="PANTHER" id="PTHR33121">
    <property type="entry name" value="CYCLIC DI-GMP PHOSPHODIESTERASE PDEF"/>
    <property type="match status" value="1"/>
</dbReference>
<dbReference type="CDD" id="cd01948">
    <property type="entry name" value="EAL"/>
    <property type="match status" value="1"/>
</dbReference>
<dbReference type="NCBIfam" id="TIGR00254">
    <property type="entry name" value="GGDEF"/>
    <property type="match status" value="1"/>
</dbReference>
<dbReference type="PROSITE" id="PS50883">
    <property type="entry name" value="EAL"/>
    <property type="match status" value="1"/>
</dbReference>
<feature type="domain" description="GGDEF" evidence="3">
    <location>
        <begin position="242"/>
        <end position="373"/>
    </location>
</feature>
<dbReference type="InterPro" id="IPR035919">
    <property type="entry name" value="EAL_sf"/>
</dbReference>
<dbReference type="SUPFAM" id="SSF141868">
    <property type="entry name" value="EAL domain-like"/>
    <property type="match status" value="1"/>
</dbReference>
<dbReference type="Proteomes" id="UP000184290">
    <property type="component" value="Unassembled WGS sequence"/>
</dbReference>
<evidence type="ECO:0000256" key="1">
    <source>
        <dbReference type="SAM" id="Phobius"/>
    </source>
</evidence>
<dbReference type="Pfam" id="PF00563">
    <property type="entry name" value="EAL"/>
    <property type="match status" value="1"/>
</dbReference>
<sequence>MIQADRLTAVRRGLRRAIPVNGILGLAVLAVAYRGGLPALGLAWFAASLTVNVARYVLSRMPVWPLDVNEPGSVAWHLMMHRFAAFSSGIVWALVALLSSGFTTPDSIFYLSVLCGITAGAITHGASYSPVPTLFITPPLVVVIGCLLWQGDFNAVLLGITVTIYLIALLLAAREGDLAFRDFSRLTHEAREMAQSLEIANASSDANAREMLHRATHDALTGLLNRSGILRSLEAALQASSRPVCLMLLDLDDFKAVNDVFGHATGDRVLQKVARRLYESTPAGTSIARLGGDEFALLLELDDERQEPVEALASRILSTVSAPFETFESSRVSGSVGICIAAEGSVGELLARADAALYAAKSAGKNRHAVFDGSLQKRIELERDLERDLGDALEKPAVEVWFQPIYHRSGRLDTLEALLRWTHPVHGPINPALIVRTAGRIGQAENLFCRVVDNALSMLLQLDQLGANTVRVAVNLSPREAAKIPADEILLELCARRGVAPDRIEVEITEETALDLNVIQSRLMPLSTAGVRIVIDDFGEGYASLQSIRYLRVSRLKIDRSFAADLGTGESVVRLLRALVGLGHALDMEVVAEGVESAEAARTLADIGCDYLQGYYLSRPMTASAVMKLPFETGAGFRSDTA</sequence>
<reference evidence="4 5" key="1">
    <citation type="submission" date="2016-11" db="EMBL/GenBank/DDBJ databases">
        <authorList>
            <person name="Varghese N."/>
            <person name="Submissions S."/>
        </authorList>
    </citation>
    <scope>NUCLEOTIDE SEQUENCE [LARGE SCALE GENOMIC DNA]</scope>
    <source>
        <strain evidence="4 5">DSM 21988</strain>
    </source>
</reference>
<evidence type="ECO:0000259" key="3">
    <source>
        <dbReference type="PROSITE" id="PS50887"/>
    </source>
</evidence>
<feature type="transmembrane region" description="Helical" evidence="1">
    <location>
        <begin position="156"/>
        <end position="173"/>
    </location>
</feature>
<dbReference type="PROSITE" id="PS50887">
    <property type="entry name" value="GGDEF"/>
    <property type="match status" value="1"/>
</dbReference>
<keyword evidence="1" id="KW-1133">Transmembrane helix</keyword>
<dbReference type="Gene3D" id="3.30.70.270">
    <property type="match status" value="1"/>
</dbReference>
<dbReference type="InterPro" id="IPR029787">
    <property type="entry name" value="Nucleotide_cyclase"/>
</dbReference>
<dbReference type="Gene3D" id="3.20.20.450">
    <property type="entry name" value="EAL domain"/>
    <property type="match status" value="1"/>
</dbReference>
<gene>
    <name evidence="4" type="ORF">SAMN02745911_0488</name>
</gene>
<feature type="transmembrane region" description="Helical" evidence="1">
    <location>
        <begin position="133"/>
        <end position="150"/>
    </location>
</feature>
<keyword evidence="1" id="KW-0472">Membrane</keyword>
<dbReference type="InterPro" id="IPR001633">
    <property type="entry name" value="EAL_dom"/>
</dbReference>
<evidence type="ECO:0000313" key="5">
    <source>
        <dbReference type="Proteomes" id="UP000184290"/>
    </source>
</evidence>
<dbReference type="InterPro" id="IPR050706">
    <property type="entry name" value="Cyclic-di-GMP_PDE-like"/>
</dbReference>
<dbReference type="InterPro" id="IPR043128">
    <property type="entry name" value="Rev_trsase/Diguanyl_cyclase"/>
</dbReference>
<proteinExistence type="predicted"/>
<dbReference type="SMART" id="SM00267">
    <property type="entry name" value="GGDEF"/>
    <property type="match status" value="1"/>
</dbReference>
<dbReference type="InterPro" id="IPR000160">
    <property type="entry name" value="GGDEF_dom"/>
</dbReference>
<feature type="transmembrane region" description="Helical" evidence="1">
    <location>
        <begin position="83"/>
        <end position="102"/>
    </location>
</feature>
<dbReference type="EMBL" id="FQZC01000001">
    <property type="protein sequence ID" value="SHI55149.1"/>
    <property type="molecule type" value="Genomic_DNA"/>
</dbReference>
<dbReference type="SUPFAM" id="SSF55073">
    <property type="entry name" value="Nucleotide cyclase"/>
    <property type="match status" value="1"/>
</dbReference>
<dbReference type="SMART" id="SM00052">
    <property type="entry name" value="EAL"/>
    <property type="match status" value="1"/>
</dbReference>